<dbReference type="EMBL" id="JACCQK010000408">
    <property type="protein sequence ID" value="MBG0779690.1"/>
    <property type="molecule type" value="Genomic_DNA"/>
</dbReference>
<sequence>MISVLLLFGSAFLAATILPFYSEVLLFALLRQGHDPHLLFWVATTGNTLGSVVNWWMGRYLLRFQHRAWFYFSPTQIARAQAWFQRYGIWTLLLAWLPVGGDPLTLVAGIMNVRLKVFIVLVAVGKGLRYVAVIWFSAWW</sequence>
<feature type="transmembrane region" description="Helical" evidence="1">
    <location>
        <begin position="87"/>
        <end position="111"/>
    </location>
</feature>
<keyword evidence="1" id="KW-0472">Membrane</keyword>
<gene>
    <name evidence="3" type="ORF">H0S81_07165</name>
</gene>
<dbReference type="PANTHER" id="PTHR42709:SF4">
    <property type="entry name" value="INNER MEMBRANE PROTEIN YQAA"/>
    <property type="match status" value="1"/>
</dbReference>
<name>A0A931CVB3_9BACT</name>
<dbReference type="AlphaFoldDB" id="A0A931CVB3"/>
<dbReference type="PANTHER" id="PTHR42709">
    <property type="entry name" value="ALKALINE PHOSPHATASE LIKE PROTEIN"/>
    <property type="match status" value="1"/>
</dbReference>
<dbReference type="Pfam" id="PF09335">
    <property type="entry name" value="VTT_dom"/>
    <property type="match status" value="1"/>
</dbReference>
<keyword evidence="1" id="KW-1133">Transmembrane helix</keyword>
<feature type="transmembrane region" description="Helical" evidence="1">
    <location>
        <begin position="38"/>
        <end position="57"/>
    </location>
</feature>
<feature type="domain" description="VTT" evidence="2">
    <location>
        <begin position="22"/>
        <end position="134"/>
    </location>
</feature>
<keyword evidence="1" id="KW-0812">Transmembrane</keyword>
<evidence type="ECO:0000256" key="1">
    <source>
        <dbReference type="SAM" id="Phobius"/>
    </source>
</evidence>
<accession>A0A931CVB3</accession>
<comment type="caution">
    <text evidence="3">The sequence shown here is derived from an EMBL/GenBank/DDBJ whole genome shotgun (WGS) entry which is preliminary data.</text>
</comment>
<proteinExistence type="predicted"/>
<dbReference type="InterPro" id="IPR032816">
    <property type="entry name" value="VTT_dom"/>
</dbReference>
<protein>
    <submittedName>
        <fullName evidence="3">DedA family protein</fullName>
    </submittedName>
</protein>
<evidence type="ECO:0000313" key="3">
    <source>
        <dbReference type="EMBL" id="MBG0779690.1"/>
    </source>
</evidence>
<dbReference type="Proteomes" id="UP000706172">
    <property type="component" value="Unassembled WGS sequence"/>
</dbReference>
<dbReference type="InterPro" id="IPR051311">
    <property type="entry name" value="DedA_domain"/>
</dbReference>
<evidence type="ECO:0000313" key="4">
    <source>
        <dbReference type="Proteomes" id="UP000706172"/>
    </source>
</evidence>
<reference evidence="3" key="1">
    <citation type="submission" date="2020-07" db="EMBL/GenBank/DDBJ databases">
        <title>Severe corrosion of carbon steel in oil field produced water can be linked to methanogenic archaea containing a special type of NiFe hydrogenase.</title>
        <authorList>
            <person name="Lahme S."/>
            <person name="Mand J."/>
            <person name="Longwell J."/>
            <person name="Smith R."/>
            <person name="Enning D."/>
        </authorList>
    </citation>
    <scope>NUCLEOTIDE SEQUENCE</scope>
    <source>
        <strain evidence="3">MIC098Bin6</strain>
    </source>
</reference>
<organism evidence="3 4">
    <name type="scientific">Desulfotignum balticum</name>
    <dbReference type="NCBI Taxonomy" id="115781"/>
    <lineage>
        <taxon>Bacteria</taxon>
        <taxon>Pseudomonadati</taxon>
        <taxon>Thermodesulfobacteriota</taxon>
        <taxon>Desulfobacteria</taxon>
        <taxon>Desulfobacterales</taxon>
        <taxon>Desulfobacteraceae</taxon>
        <taxon>Desulfotignum</taxon>
    </lineage>
</organism>
<evidence type="ECO:0000259" key="2">
    <source>
        <dbReference type="Pfam" id="PF09335"/>
    </source>
</evidence>
<feature type="transmembrane region" description="Helical" evidence="1">
    <location>
        <begin position="117"/>
        <end position="138"/>
    </location>
</feature>